<accession>A0ABS9A0D8</accession>
<dbReference type="PANTHER" id="PTHR30093:SF34">
    <property type="entry name" value="PREPILIN PEPTIDASE-DEPENDENT PROTEIN D"/>
    <property type="match status" value="1"/>
</dbReference>
<evidence type="ECO:0000256" key="2">
    <source>
        <dbReference type="ARBA" id="ARBA00022481"/>
    </source>
</evidence>
<protein>
    <submittedName>
        <fullName evidence="5">Pilin</fullName>
    </submittedName>
</protein>
<keyword evidence="4" id="KW-0472">Membrane</keyword>
<dbReference type="Pfam" id="PF07963">
    <property type="entry name" value="N_methyl"/>
    <property type="match status" value="1"/>
</dbReference>
<dbReference type="Gene3D" id="3.30.700.10">
    <property type="entry name" value="Glycoprotein, Type 4 Pilin"/>
    <property type="match status" value="1"/>
</dbReference>
<dbReference type="Proteomes" id="UP001320168">
    <property type="component" value="Unassembled WGS sequence"/>
</dbReference>
<proteinExistence type="inferred from homology"/>
<reference evidence="5 6" key="1">
    <citation type="journal article" date="2021" name="Front. Microbiol.">
        <title>Aerobic Denitrification and Heterotrophic Sulfur Oxidation in the Genus Halomonas Revealed by Six Novel Species Characterizations and Genome-Based Analysis.</title>
        <authorList>
            <person name="Wang L."/>
            <person name="Shao Z."/>
        </authorList>
    </citation>
    <scope>NUCLEOTIDE SEQUENCE [LARGE SCALE GENOMIC DNA]</scope>
    <source>
        <strain evidence="5 6">MCCC 1A11081</strain>
    </source>
</reference>
<sequence length="142" mass="14756">MSMKELMRQRATAKRGQSGFTLIELLIVVAIIGILAAIAIPQYQGYVDRSNANAAFQEASSFRTPVEAALLDGENPSDTVNVPDSVEITVDASGAGNIVSTKTGGAVTFSRTAEGVWSCSNDFTTDLQNCGDGGGGGDPEPQ</sequence>
<evidence type="ECO:0000256" key="1">
    <source>
        <dbReference type="ARBA" id="ARBA00005233"/>
    </source>
</evidence>
<keyword evidence="4" id="KW-1133">Transmembrane helix</keyword>
<comment type="similarity">
    <text evidence="1 3">Belongs to the N-Me-Phe pilin family.</text>
</comment>
<comment type="caution">
    <text evidence="5">The sequence shown here is derived from an EMBL/GenBank/DDBJ whole genome shotgun (WGS) entry which is preliminary data.</text>
</comment>
<keyword evidence="4" id="KW-0812">Transmembrane</keyword>
<keyword evidence="2" id="KW-0488">Methylation</keyword>
<evidence type="ECO:0000313" key="5">
    <source>
        <dbReference type="EMBL" id="MCE8002241.1"/>
    </source>
</evidence>
<dbReference type="EMBL" id="JABFTX010000001">
    <property type="protein sequence ID" value="MCE8002241.1"/>
    <property type="molecule type" value="Genomic_DNA"/>
</dbReference>
<keyword evidence="6" id="KW-1185">Reference proteome</keyword>
<organism evidence="5 6">
    <name type="scientific">Billgrantia ethanolica</name>
    <dbReference type="NCBI Taxonomy" id="2733486"/>
    <lineage>
        <taxon>Bacteria</taxon>
        <taxon>Pseudomonadati</taxon>
        <taxon>Pseudomonadota</taxon>
        <taxon>Gammaproteobacteria</taxon>
        <taxon>Oceanospirillales</taxon>
        <taxon>Halomonadaceae</taxon>
        <taxon>Billgrantia</taxon>
    </lineage>
</organism>
<evidence type="ECO:0000313" key="6">
    <source>
        <dbReference type="Proteomes" id="UP001320168"/>
    </source>
</evidence>
<dbReference type="PROSITE" id="PS00409">
    <property type="entry name" value="PROKAR_NTER_METHYL"/>
    <property type="match status" value="1"/>
</dbReference>
<feature type="transmembrane region" description="Helical" evidence="4">
    <location>
        <begin position="20"/>
        <end position="40"/>
    </location>
</feature>
<evidence type="ECO:0000256" key="3">
    <source>
        <dbReference type="RuleBase" id="RU000389"/>
    </source>
</evidence>
<dbReference type="PANTHER" id="PTHR30093">
    <property type="entry name" value="GENERAL SECRETION PATHWAY PROTEIN G"/>
    <property type="match status" value="1"/>
</dbReference>
<keyword evidence="3" id="KW-0281">Fimbrium</keyword>
<evidence type="ECO:0000256" key="4">
    <source>
        <dbReference type="SAM" id="Phobius"/>
    </source>
</evidence>
<gene>
    <name evidence="5" type="ORF">HOP53_05260</name>
</gene>
<dbReference type="NCBIfam" id="TIGR02532">
    <property type="entry name" value="IV_pilin_GFxxxE"/>
    <property type="match status" value="1"/>
</dbReference>
<dbReference type="SUPFAM" id="SSF54523">
    <property type="entry name" value="Pili subunits"/>
    <property type="match status" value="1"/>
</dbReference>
<dbReference type="InterPro" id="IPR012902">
    <property type="entry name" value="N_methyl_site"/>
</dbReference>
<name>A0ABS9A0D8_9GAMM</name>
<dbReference type="Pfam" id="PF00114">
    <property type="entry name" value="Pilin"/>
    <property type="match status" value="1"/>
</dbReference>
<dbReference type="InterPro" id="IPR001082">
    <property type="entry name" value="Pilin"/>
</dbReference>
<dbReference type="InterPro" id="IPR045584">
    <property type="entry name" value="Pilin-like"/>
</dbReference>